<dbReference type="InterPro" id="IPR019787">
    <property type="entry name" value="Znf_PHD-finger"/>
</dbReference>
<dbReference type="InterPro" id="IPR040684">
    <property type="entry name" value="HMUDK_hel"/>
</dbReference>
<dbReference type="Pfam" id="PF18723">
    <property type="entry name" value="HMUDK_hel"/>
    <property type="match status" value="1"/>
</dbReference>
<evidence type="ECO:0000256" key="5">
    <source>
        <dbReference type="SAM" id="MobiDB-lite"/>
    </source>
</evidence>
<dbReference type="Proteomes" id="UP001209570">
    <property type="component" value="Unassembled WGS sequence"/>
</dbReference>
<keyword evidence="3" id="KW-0862">Zinc</keyword>
<feature type="region of interest" description="Disordered" evidence="5">
    <location>
        <begin position="101"/>
        <end position="138"/>
    </location>
</feature>
<dbReference type="InterPro" id="IPR013083">
    <property type="entry name" value="Znf_RING/FYVE/PHD"/>
</dbReference>
<dbReference type="PROSITE" id="PS01359">
    <property type="entry name" value="ZF_PHD_1"/>
    <property type="match status" value="1"/>
</dbReference>
<dbReference type="Pfam" id="PF00628">
    <property type="entry name" value="PHD"/>
    <property type="match status" value="1"/>
</dbReference>
<evidence type="ECO:0000313" key="7">
    <source>
        <dbReference type="EMBL" id="KAJ0400233.1"/>
    </source>
</evidence>
<keyword evidence="1" id="KW-0479">Metal-binding</keyword>
<dbReference type="InterPro" id="IPR001965">
    <property type="entry name" value="Znf_PHD"/>
</dbReference>
<evidence type="ECO:0000256" key="3">
    <source>
        <dbReference type="ARBA" id="ARBA00022833"/>
    </source>
</evidence>
<sequence>MSVFGEGFELSKWFNGASCKLKPAVSDLPDVEEDFADHGGEDGSAVSPVAIELGFCFVCAAPNPDYLSTNTVKGAPPVPVCSLNCESDYLKQRGWQASKKNGGKYVQLPSSPTESSKKSKRDEEPVPQTVDLTSEERSTKRQRRSFSFLDDHMLESDEGKGYKSWWLGALAFFDFVYQRHGMWHSYSMSNNEPRVDPALIKYWTCNIYRELDRSTAYLRKHVLRWQEGHHGRLSMREVLWMAVVFRYCNRLETFDKAKGIPSSDGFGPFKKRMHALAKRKDDTPLFAGRQDLDVNQYLDILEAFLTDIDDITVSLKACASASSVFETLRQFKDNALGSFTCWQVTCDLIELNLFPEDFVEDDFVWLSVDAKKSLVQIFGKRRARPAEYVSLAKLLEQRQVQAFKALEVRFPFFMGRKLSLKNIGHALHGFQVYRNIKLLEHNQFDRHEPGTSPPVAYASRSYLMDSESCEICAQAENEDELVLCDMCNRLFHKYCIDMAELPPASWVCTPCKALVNAPEEGVVTEPEIISVD</sequence>
<name>A0AAD5M0T3_PYTIN</name>
<gene>
    <name evidence="7" type="ORF">P43SY_006197</name>
</gene>
<evidence type="ECO:0000259" key="6">
    <source>
        <dbReference type="PROSITE" id="PS50016"/>
    </source>
</evidence>
<organism evidence="7 8">
    <name type="scientific">Pythium insidiosum</name>
    <name type="common">Pythiosis disease agent</name>
    <dbReference type="NCBI Taxonomy" id="114742"/>
    <lineage>
        <taxon>Eukaryota</taxon>
        <taxon>Sar</taxon>
        <taxon>Stramenopiles</taxon>
        <taxon>Oomycota</taxon>
        <taxon>Peronosporomycetes</taxon>
        <taxon>Pythiales</taxon>
        <taxon>Pythiaceae</taxon>
        <taxon>Pythium</taxon>
    </lineage>
</organism>
<accession>A0AAD5M0T3</accession>
<dbReference type="SMART" id="SM00249">
    <property type="entry name" value="PHD"/>
    <property type="match status" value="1"/>
</dbReference>
<dbReference type="PROSITE" id="PS50016">
    <property type="entry name" value="ZF_PHD_2"/>
    <property type="match status" value="1"/>
</dbReference>
<proteinExistence type="predicted"/>
<keyword evidence="2 4" id="KW-0863">Zinc-finger</keyword>
<dbReference type="SUPFAM" id="SSF57903">
    <property type="entry name" value="FYVE/PHD zinc finger"/>
    <property type="match status" value="1"/>
</dbReference>
<dbReference type="GO" id="GO:0008270">
    <property type="term" value="F:zinc ion binding"/>
    <property type="evidence" value="ECO:0007669"/>
    <property type="project" value="UniProtKB-KW"/>
</dbReference>
<dbReference type="EMBL" id="JAKCXM010000159">
    <property type="protein sequence ID" value="KAJ0400233.1"/>
    <property type="molecule type" value="Genomic_DNA"/>
</dbReference>
<dbReference type="InterPro" id="IPR011011">
    <property type="entry name" value="Znf_FYVE_PHD"/>
</dbReference>
<reference evidence="7" key="1">
    <citation type="submission" date="2021-12" db="EMBL/GenBank/DDBJ databases">
        <title>Prjna785345.</title>
        <authorList>
            <person name="Rujirawat T."/>
            <person name="Krajaejun T."/>
        </authorList>
    </citation>
    <scope>NUCLEOTIDE SEQUENCE</scope>
    <source>
        <strain evidence="7">Pi057C3</strain>
    </source>
</reference>
<evidence type="ECO:0000256" key="2">
    <source>
        <dbReference type="ARBA" id="ARBA00022771"/>
    </source>
</evidence>
<keyword evidence="8" id="KW-1185">Reference proteome</keyword>
<comment type="caution">
    <text evidence="7">The sequence shown here is derived from an EMBL/GenBank/DDBJ whole genome shotgun (WGS) entry which is preliminary data.</text>
</comment>
<dbReference type="Gene3D" id="3.30.40.10">
    <property type="entry name" value="Zinc/RING finger domain, C3HC4 (zinc finger)"/>
    <property type="match status" value="1"/>
</dbReference>
<feature type="domain" description="PHD-type" evidence="6">
    <location>
        <begin position="466"/>
        <end position="514"/>
    </location>
</feature>
<evidence type="ECO:0000256" key="1">
    <source>
        <dbReference type="ARBA" id="ARBA00022723"/>
    </source>
</evidence>
<feature type="compositionally biased region" description="Basic and acidic residues" evidence="5">
    <location>
        <begin position="115"/>
        <end position="124"/>
    </location>
</feature>
<evidence type="ECO:0000256" key="4">
    <source>
        <dbReference type="PROSITE-ProRule" id="PRU00146"/>
    </source>
</evidence>
<evidence type="ECO:0000313" key="8">
    <source>
        <dbReference type="Proteomes" id="UP001209570"/>
    </source>
</evidence>
<dbReference type="AlphaFoldDB" id="A0AAD5M0T3"/>
<dbReference type="InterPro" id="IPR019786">
    <property type="entry name" value="Zinc_finger_PHD-type_CS"/>
</dbReference>
<protein>
    <recommendedName>
        <fullName evidence="6">PHD-type domain-containing protein</fullName>
    </recommendedName>
</protein>